<name>A0ABV9F8D1_9BACL</name>
<dbReference type="CDD" id="cd00077">
    <property type="entry name" value="HDc"/>
    <property type="match status" value="1"/>
</dbReference>
<feature type="domain" description="HD" evidence="2">
    <location>
        <begin position="74"/>
        <end position="220"/>
    </location>
</feature>
<evidence type="ECO:0000313" key="4">
    <source>
        <dbReference type="Proteomes" id="UP001596028"/>
    </source>
</evidence>
<dbReference type="PANTHER" id="PTHR11373:SF40">
    <property type="entry name" value="DEOXYGUANOSINETRIPHOSPHATE TRIPHOSPHOHYDROLASE-LIKE PROTEIN 2"/>
    <property type="match status" value="1"/>
</dbReference>
<reference evidence="4" key="1">
    <citation type="journal article" date="2019" name="Int. J. Syst. Evol. Microbiol.">
        <title>The Global Catalogue of Microorganisms (GCM) 10K type strain sequencing project: providing services to taxonomists for standard genome sequencing and annotation.</title>
        <authorList>
            <consortium name="The Broad Institute Genomics Platform"/>
            <consortium name="The Broad Institute Genome Sequencing Center for Infectious Disease"/>
            <person name="Wu L."/>
            <person name="Ma J."/>
        </authorList>
    </citation>
    <scope>NUCLEOTIDE SEQUENCE [LARGE SCALE GENOMIC DNA]</scope>
    <source>
        <strain evidence="4">CCUG 49571</strain>
    </source>
</reference>
<comment type="caution">
    <text evidence="3">The sequence shown here is derived from an EMBL/GenBank/DDBJ whole genome shotgun (WGS) entry which is preliminary data.</text>
</comment>
<dbReference type="InterPro" id="IPR050135">
    <property type="entry name" value="dGTPase-like"/>
</dbReference>
<evidence type="ECO:0000313" key="3">
    <source>
        <dbReference type="EMBL" id="MFC4598215.1"/>
    </source>
</evidence>
<dbReference type="PROSITE" id="PS51831">
    <property type="entry name" value="HD"/>
    <property type="match status" value="1"/>
</dbReference>
<keyword evidence="4" id="KW-1185">Reference proteome</keyword>
<evidence type="ECO:0000256" key="1">
    <source>
        <dbReference type="ARBA" id="ARBA00022801"/>
    </source>
</evidence>
<dbReference type="SMART" id="SM00471">
    <property type="entry name" value="HDc"/>
    <property type="match status" value="1"/>
</dbReference>
<dbReference type="Proteomes" id="UP001596028">
    <property type="component" value="Unassembled WGS sequence"/>
</dbReference>
<dbReference type="NCBIfam" id="TIGR01353">
    <property type="entry name" value="dGTP_triPase"/>
    <property type="match status" value="1"/>
</dbReference>
<sequence length="412" mass="48034">MTHPYDPMTLQYVREQVESVKKLVFRLHPGESSERERDPYARDYARILYSASFRRLQGKMQLLGVDQHHFIRNRLTHSMEVAQIARGIAADMGIGDTFVAEACALAHDLGNPPIGHHGETVLNELAGVFGGFEGNAQTLRIVRRLEKKHHAYRGLNLTVRTQLGVIKYFRRQEGGRNKKFIYDDDYEDVAGLLEERGIPLDEVRTIDMQIMDLADEIAYAAHDLEDCLSQNLFTIDDLLYEFHIHDEYRAAYEELDRIVGRCREFAYKGRHFGSSEEYSFLFRKELTSAIVNRLIRDIHYSETERRLDYKEHGKLARGLKKLVFLLIMRRPSVQLYEKKGEKVLRGLFRVYADKQANADLRLLPPEYRMFASEAERLRNVIDFISGMMDQFAMHEYEKYYGAGELNRLVHTE</sequence>
<accession>A0ABV9F8D1</accession>
<dbReference type="InterPro" id="IPR026875">
    <property type="entry name" value="PHydrolase_assoc_dom"/>
</dbReference>
<dbReference type="RefSeq" id="WP_378094233.1">
    <property type="nucleotide sequence ID" value="NZ_JBHSEP010000004.1"/>
</dbReference>
<dbReference type="Gene3D" id="1.10.3210.10">
    <property type="entry name" value="Hypothetical protein af1432"/>
    <property type="match status" value="1"/>
</dbReference>
<dbReference type="InterPro" id="IPR003607">
    <property type="entry name" value="HD/PDEase_dom"/>
</dbReference>
<organism evidence="3 4">
    <name type="scientific">Cohnella hongkongensis</name>
    <dbReference type="NCBI Taxonomy" id="178337"/>
    <lineage>
        <taxon>Bacteria</taxon>
        <taxon>Bacillati</taxon>
        <taxon>Bacillota</taxon>
        <taxon>Bacilli</taxon>
        <taxon>Bacillales</taxon>
        <taxon>Paenibacillaceae</taxon>
        <taxon>Cohnella</taxon>
    </lineage>
</organism>
<dbReference type="Pfam" id="PF13286">
    <property type="entry name" value="HD_assoc"/>
    <property type="match status" value="1"/>
</dbReference>
<protein>
    <submittedName>
        <fullName evidence="3">Deoxyguanosinetriphosphate triphosphohydrolase family protein</fullName>
    </submittedName>
</protein>
<proteinExistence type="predicted"/>
<keyword evidence="1" id="KW-0378">Hydrolase</keyword>
<dbReference type="InterPro" id="IPR006674">
    <property type="entry name" value="HD_domain"/>
</dbReference>
<dbReference type="EMBL" id="JBHSEP010000004">
    <property type="protein sequence ID" value="MFC4598215.1"/>
    <property type="molecule type" value="Genomic_DNA"/>
</dbReference>
<dbReference type="SUPFAM" id="SSF109604">
    <property type="entry name" value="HD-domain/PDEase-like"/>
    <property type="match status" value="1"/>
</dbReference>
<dbReference type="Pfam" id="PF01966">
    <property type="entry name" value="HD"/>
    <property type="match status" value="1"/>
</dbReference>
<gene>
    <name evidence="3" type="ORF">ACFO3S_08170</name>
</gene>
<dbReference type="PANTHER" id="PTHR11373">
    <property type="entry name" value="DEOXYNUCLEOSIDE TRIPHOSPHATE TRIPHOSPHOHYDROLASE"/>
    <property type="match status" value="1"/>
</dbReference>
<dbReference type="InterPro" id="IPR006261">
    <property type="entry name" value="dGTPase"/>
</dbReference>
<evidence type="ECO:0000259" key="2">
    <source>
        <dbReference type="PROSITE" id="PS51831"/>
    </source>
</evidence>